<dbReference type="SUPFAM" id="SSF51430">
    <property type="entry name" value="NAD(P)-linked oxidoreductase"/>
    <property type="match status" value="1"/>
</dbReference>
<dbReference type="PRINTS" id="PR00069">
    <property type="entry name" value="ALDKETRDTASE"/>
</dbReference>
<proteinExistence type="predicted"/>
<dbReference type="GO" id="GO:0016491">
    <property type="term" value="F:oxidoreductase activity"/>
    <property type="evidence" value="ECO:0007669"/>
    <property type="project" value="InterPro"/>
</dbReference>
<feature type="binding site" evidence="2">
    <location>
        <position position="151"/>
    </location>
    <ligand>
        <name>substrate</name>
    </ligand>
</feature>
<evidence type="ECO:0000256" key="3">
    <source>
        <dbReference type="PIRSR" id="PIRSR000097-3"/>
    </source>
</evidence>
<dbReference type="Pfam" id="PF00248">
    <property type="entry name" value="Aldo_ket_red"/>
    <property type="match status" value="1"/>
</dbReference>
<evidence type="ECO:0000259" key="4">
    <source>
        <dbReference type="Pfam" id="PF00248"/>
    </source>
</evidence>
<dbReference type="PROSITE" id="PS00062">
    <property type="entry name" value="ALDOKETO_REDUCTASE_2"/>
    <property type="match status" value="1"/>
</dbReference>
<dbReference type="Gene3D" id="3.20.20.100">
    <property type="entry name" value="NADP-dependent oxidoreductase domain"/>
    <property type="match status" value="1"/>
</dbReference>
<dbReference type="PANTHER" id="PTHR11732">
    <property type="entry name" value="ALDO/KETO REDUCTASE"/>
    <property type="match status" value="1"/>
</dbReference>
<accession>A0AA39IQ02</accession>
<comment type="caution">
    <text evidence="5">The sequence shown here is derived from an EMBL/GenBank/DDBJ whole genome shotgun (WGS) entry which is preliminary data.</text>
</comment>
<organism evidence="5 6">
    <name type="scientific">Steinernema hermaphroditum</name>
    <dbReference type="NCBI Taxonomy" id="289476"/>
    <lineage>
        <taxon>Eukaryota</taxon>
        <taxon>Metazoa</taxon>
        <taxon>Ecdysozoa</taxon>
        <taxon>Nematoda</taxon>
        <taxon>Chromadorea</taxon>
        <taxon>Rhabditida</taxon>
        <taxon>Tylenchina</taxon>
        <taxon>Panagrolaimomorpha</taxon>
        <taxon>Strongyloidoidea</taxon>
        <taxon>Steinernematidae</taxon>
        <taxon>Steinernema</taxon>
    </lineage>
</organism>
<dbReference type="InterPro" id="IPR018170">
    <property type="entry name" value="Aldo/ket_reductase_CS"/>
</dbReference>
<evidence type="ECO:0000313" key="5">
    <source>
        <dbReference type="EMBL" id="KAK0428346.1"/>
    </source>
</evidence>
<feature type="active site" description="Proton donor" evidence="1">
    <location>
        <position position="89"/>
    </location>
</feature>
<name>A0AA39IQ02_9BILA</name>
<dbReference type="PIRSF" id="PIRSF000097">
    <property type="entry name" value="AKR"/>
    <property type="match status" value="1"/>
</dbReference>
<dbReference type="AlphaFoldDB" id="A0AA39IQ02"/>
<feature type="domain" description="NADP-dependent oxidoreductase" evidence="4">
    <location>
        <begin position="56"/>
        <end position="325"/>
    </location>
</feature>
<dbReference type="EMBL" id="JAUCMV010000001">
    <property type="protein sequence ID" value="KAK0428346.1"/>
    <property type="molecule type" value="Genomic_DNA"/>
</dbReference>
<protein>
    <recommendedName>
        <fullName evidence="4">NADP-dependent oxidoreductase domain-containing protein</fullName>
    </recommendedName>
</protein>
<dbReference type="PROSITE" id="PS00798">
    <property type="entry name" value="ALDOKETO_REDUCTASE_1"/>
    <property type="match status" value="1"/>
</dbReference>
<dbReference type="Proteomes" id="UP001175271">
    <property type="component" value="Unassembled WGS sequence"/>
</dbReference>
<feature type="site" description="Lowers pKa of active site Tyr" evidence="3">
    <location>
        <position position="118"/>
    </location>
</feature>
<gene>
    <name evidence="5" type="ORF">QR680_010751</name>
</gene>
<dbReference type="InterPro" id="IPR023210">
    <property type="entry name" value="NADP_OxRdtase_dom"/>
</dbReference>
<sequence>MSADDDGAMSRPMAAEMLAGRKRNCPFVMVALQNITMVKIAVPSVKLPTGAEMPLLGLGTWQGTSEELQSALRIALDAGYRLIDTAKCYENESDIGVVLHEYISSGKIKREELFVTTKLWCTHNRPDEVENEIKESLKRLQLDYVDLYLVHMPVAFNNDMSEQLGDVKVEDTWRGMEGVFEKGLAKAIGVSNFNIEQIERIQKVAKVPIHNVQVEAYLYFPQFELQEVCNKHNITFTAYAPVGSPGRFNFKLAKFEEAPSPFENETVKKLSEKYGKTPAQILLRHLVQRNISVIPKSTNEKRLKENFDILEFELAEEEVKELNDVKHRQRLFHQEFLAGHPEDPFKTERVAA</sequence>
<evidence type="ECO:0000313" key="6">
    <source>
        <dbReference type="Proteomes" id="UP001175271"/>
    </source>
</evidence>
<dbReference type="FunFam" id="3.20.20.100:FF:000029">
    <property type="entry name" value="Aldo-keto reductase"/>
    <property type="match status" value="1"/>
</dbReference>
<keyword evidence="6" id="KW-1185">Reference proteome</keyword>
<evidence type="ECO:0000256" key="2">
    <source>
        <dbReference type="PIRSR" id="PIRSR000097-2"/>
    </source>
</evidence>
<reference evidence="5" key="1">
    <citation type="submission" date="2023-06" db="EMBL/GenBank/DDBJ databases">
        <title>Genomic analysis of the entomopathogenic nematode Steinernema hermaphroditum.</title>
        <authorList>
            <person name="Schwarz E.M."/>
            <person name="Heppert J.K."/>
            <person name="Baniya A."/>
            <person name="Schwartz H.T."/>
            <person name="Tan C.-H."/>
            <person name="Antoshechkin I."/>
            <person name="Sternberg P.W."/>
            <person name="Goodrich-Blair H."/>
            <person name="Dillman A.R."/>
        </authorList>
    </citation>
    <scope>NUCLEOTIDE SEQUENCE</scope>
    <source>
        <strain evidence="5">PS9179</strain>
        <tissue evidence="5">Whole animal</tissue>
    </source>
</reference>
<evidence type="ECO:0000256" key="1">
    <source>
        <dbReference type="PIRSR" id="PIRSR000097-1"/>
    </source>
</evidence>
<dbReference type="InterPro" id="IPR020471">
    <property type="entry name" value="AKR"/>
</dbReference>
<dbReference type="InterPro" id="IPR036812">
    <property type="entry name" value="NAD(P)_OxRdtase_dom_sf"/>
</dbReference>
<dbReference type="PROSITE" id="PS00063">
    <property type="entry name" value="ALDOKETO_REDUCTASE_3"/>
    <property type="match status" value="1"/>
</dbReference>